<sequence length="188" mass="19478">MILAGGRGIRMGGIDKALLPLMGRPLVDHVLTRLAPQLGPIAVSANGNPARFEPWGLPVLRDGFMGEGPLAGLMAGLGWAEAQGAKALVTVAVDTPFVPADLVARLADRGVDLPVVAASGGRRHPTVALWPVSEAPRIAEAFAEGERRLGAVLSGARSVDFSAAPDPFFNINTPADLDAAELRLRAAP</sequence>
<evidence type="ECO:0000256" key="1">
    <source>
        <dbReference type="ARBA" id="ARBA00022490"/>
    </source>
</evidence>
<proteinExistence type="inferred from homology"/>
<comment type="cofactor">
    <cofactor evidence="8">
        <name>Mg(2+)</name>
        <dbReference type="ChEBI" id="CHEBI:18420"/>
    </cofactor>
</comment>
<dbReference type="GO" id="GO:0005525">
    <property type="term" value="F:GTP binding"/>
    <property type="evidence" value="ECO:0007669"/>
    <property type="project" value="UniProtKB-UniRule"/>
</dbReference>
<keyword evidence="5 8" id="KW-0460">Magnesium</keyword>
<dbReference type="InterPro" id="IPR013482">
    <property type="entry name" value="Molybde_CF_guanTrfase"/>
</dbReference>
<name>A0A2A4CPD9_9RHOB</name>
<feature type="binding site" evidence="8">
    <location>
        <position position="62"/>
    </location>
    <ligand>
        <name>GTP</name>
        <dbReference type="ChEBI" id="CHEBI:37565"/>
    </ligand>
</feature>
<keyword evidence="3 8" id="KW-0479">Metal-binding</keyword>
<dbReference type="GO" id="GO:0046872">
    <property type="term" value="F:metal ion binding"/>
    <property type="evidence" value="ECO:0007669"/>
    <property type="project" value="UniProtKB-KW"/>
</dbReference>
<comment type="subunit">
    <text evidence="8">Monomer.</text>
</comment>
<keyword evidence="10" id="KW-0548">Nucleotidyltransferase</keyword>
<evidence type="ECO:0000256" key="8">
    <source>
        <dbReference type="HAMAP-Rule" id="MF_00316"/>
    </source>
</evidence>
<feature type="domain" description="MobA-like NTP transferase" evidence="9">
    <location>
        <begin position="2"/>
        <end position="153"/>
    </location>
</feature>
<dbReference type="GO" id="GO:1902758">
    <property type="term" value="P:bis(molybdopterin guanine dinucleotide)molybdenum biosynthetic process"/>
    <property type="evidence" value="ECO:0007669"/>
    <property type="project" value="TreeGrafter"/>
</dbReference>
<comment type="caution">
    <text evidence="10">The sequence shown here is derived from an EMBL/GenBank/DDBJ whole genome shotgun (WGS) entry which is preliminary data.</text>
</comment>
<dbReference type="PANTHER" id="PTHR19136">
    <property type="entry name" value="MOLYBDENUM COFACTOR GUANYLYLTRANSFERASE"/>
    <property type="match status" value="1"/>
</dbReference>
<dbReference type="Proteomes" id="UP000243507">
    <property type="component" value="Unassembled WGS sequence"/>
</dbReference>
<dbReference type="AlphaFoldDB" id="A0A2A4CPD9"/>
<keyword evidence="6 8" id="KW-0342">GTP-binding</keyword>
<keyword evidence="4 8" id="KW-0547">Nucleotide-binding</keyword>
<organism evidence="10 11">
    <name type="scientific">Pseudothioclava arenosa</name>
    <dbReference type="NCBI Taxonomy" id="1795308"/>
    <lineage>
        <taxon>Bacteria</taxon>
        <taxon>Pseudomonadati</taxon>
        <taxon>Pseudomonadota</taxon>
        <taxon>Alphaproteobacteria</taxon>
        <taxon>Rhodobacterales</taxon>
        <taxon>Paracoccaceae</taxon>
        <taxon>Pseudothioclava</taxon>
    </lineage>
</organism>
<dbReference type="EMBL" id="NTJD01000008">
    <property type="protein sequence ID" value="PCD76112.1"/>
    <property type="molecule type" value="Genomic_DNA"/>
</dbReference>
<evidence type="ECO:0000256" key="2">
    <source>
        <dbReference type="ARBA" id="ARBA00022679"/>
    </source>
</evidence>
<dbReference type="Gene3D" id="3.90.550.10">
    <property type="entry name" value="Spore Coat Polysaccharide Biosynthesis Protein SpsA, Chain A"/>
    <property type="match status" value="1"/>
</dbReference>
<evidence type="ECO:0000313" key="10">
    <source>
        <dbReference type="EMBL" id="PCD76112.1"/>
    </source>
</evidence>
<feature type="binding site" evidence="8">
    <location>
        <position position="94"/>
    </location>
    <ligand>
        <name>GTP</name>
        <dbReference type="ChEBI" id="CHEBI:37565"/>
    </ligand>
</feature>
<dbReference type="EC" id="2.7.7.77" evidence="8"/>
<dbReference type="CDD" id="cd02503">
    <property type="entry name" value="MobA"/>
    <property type="match status" value="1"/>
</dbReference>
<comment type="subcellular location">
    <subcellularLocation>
        <location evidence="8">Cytoplasm</location>
    </subcellularLocation>
</comment>
<comment type="function">
    <text evidence="8">Transfers a GMP moiety from GTP to Mo-molybdopterin (Mo-MPT) cofactor (Moco or molybdenum cofactor) to form Mo-molybdopterin guanine dinucleotide (Mo-MGD) cofactor.</text>
</comment>
<keyword evidence="11" id="KW-1185">Reference proteome</keyword>
<keyword evidence="1 8" id="KW-0963">Cytoplasm</keyword>
<keyword evidence="2 8" id="KW-0808">Transferase</keyword>
<dbReference type="GO" id="GO:0005737">
    <property type="term" value="C:cytoplasm"/>
    <property type="evidence" value="ECO:0007669"/>
    <property type="project" value="UniProtKB-SubCell"/>
</dbReference>
<keyword evidence="7 8" id="KW-0501">Molybdenum cofactor biosynthesis</keyword>
<evidence type="ECO:0000256" key="7">
    <source>
        <dbReference type="ARBA" id="ARBA00023150"/>
    </source>
</evidence>
<comment type="catalytic activity">
    <reaction evidence="8">
        <text>Mo-molybdopterin + GTP + H(+) = Mo-molybdopterin guanine dinucleotide + diphosphate</text>
        <dbReference type="Rhea" id="RHEA:34243"/>
        <dbReference type="ChEBI" id="CHEBI:15378"/>
        <dbReference type="ChEBI" id="CHEBI:33019"/>
        <dbReference type="ChEBI" id="CHEBI:37565"/>
        <dbReference type="ChEBI" id="CHEBI:71302"/>
        <dbReference type="ChEBI" id="CHEBI:71310"/>
        <dbReference type="EC" id="2.7.7.77"/>
    </reaction>
</comment>
<dbReference type="PANTHER" id="PTHR19136:SF81">
    <property type="entry name" value="MOLYBDENUM COFACTOR GUANYLYLTRANSFERASE"/>
    <property type="match status" value="1"/>
</dbReference>
<gene>
    <name evidence="8 10" type="primary">mobA</name>
    <name evidence="10" type="ORF">CLN94_11480</name>
</gene>
<evidence type="ECO:0000256" key="3">
    <source>
        <dbReference type="ARBA" id="ARBA00022723"/>
    </source>
</evidence>
<evidence type="ECO:0000259" key="9">
    <source>
        <dbReference type="Pfam" id="PF12804"/>
    </source>
</evidence>
<dbReference type="InterPro" id="IPR025877">
    <property type="entry name" value="MobA-like_NTP_Trfase"/>
</dbReference>
<evidence type="ECO:0000256" key="5">
    <source>
        <dbReference type="ARBA" id="ARBA00022842"/>
    </source>
</evidence>
<evidence type="ECO:0000256" key="6">
    <source>
        <dbReference type="ARBA" id="ARBA00023134"/>
    </source>
</evidence>
<feature type="binding site" evidence="8">
    <location>
        <position position="94"/>
    </location>
    <ligand>
        <name>Mg(2+)</name>
        <dbReference type="ChEBI" id="CHEBI:18420"/>
    </ligand>
</feature>
<comment type="similarity">
    <text evidence="8">Belongs to the MobA family.</text>
</comment>
<dbReference type="HAMAP" id="MF_00316">
    <property type="entry name" value="MobA"/>
    <property type="match status" value="1"/>
</dbReference>
<comment type="caution">
    <text evidence="8">Lacks conserved residue(s) required for the propagation of feature annotation.</text>
</comment>
<dbReference type="InterPro" id="IPR029044">
    <property type="entry name" value="Nucleotide-diphossugar_trans"/>
</dbReference>
<dbReference type="Pfam" id="PF12804">
    <property type="entry name" value="NTP_transf_3"/>
    <property type="match status" value="1"/>
</dbReference>
<dbReference type="SUPFAM" id="SSF53448">
    <property type="entry name" value="Nucleotide-diphospho-sugar transferases"/>
    <property type="match status" value="1"/>
</dbReference>
<dbReference type="GO" id="GO:0061603">
    <property type="term" value="F:molybdenum cofactor guanylyltransferase activity"/>
    <property type="evidence" value="ECO:0007669"/>
    <property type="project" value="UniProtKB-EC"/>
</dbReference>
<protein>
    <recommendedName>
        <fullName evidence="8">Molybdenum cofactor guanylyltransferase</fullName>
        <shortName evidence="8">MoCo guanylyltransferase</shortName>
        <ecNumber evidence="8">2.7.7.77</ecNumber>
    </recommendedName>
    <alternativeName>
        <fullName evidence="8">GTP:molybdopterin guanylyltransferase</fullName>
    </alternativeName>
    <alternativeName>
        <fullName evidence="8">Mo-MPT guanylyltransferase</fullName>
    </alternativeName>
    <alternativeName>
        <fullName evidence="8">Molybdopterin guanylyltransferase</fullName>
    </alternativeName>
    <alternativeName>
        <fullName evidence="8">Molybdopterin-guanine dinucleotide synthase</fullName>
        <shortName evidence="8">MGD synthase</shortName>
    </alternativeName>
</protein>
<reference evidence="10 11" key="1">
    <citation type="submission" date="2017-09" db="EMBL/GenBank/DDBJ databases">
        <title>A multilocus sequence analysis scheme for characterization of bacteria in the genus Thioclava.</title>
        <authorList>
            <person name="Liu Y."/>
            <person name="Shao Z."/>
        </authorList>
    </citation>
    <scope>NUCLEOTIDE SEQUENCE [LARGE SCALE GENOMIC DNA]</scope>
    <source>
        <strain evidence="10 11">CAU 1312</strain>
    </source>
</reference>
<evidence type="ECO:0000256" key="4">
    <source>
        <dbReference type="ARBA" id="ARBA00022741"/>
    </source>
</evidence>
<dbReference type="NCBIfam" id="TIGR02665">
    <property type="entry name" value="molyb_mobA"/>
    <property type="match status" value="1"/>
</dbReference>
<feature type="binding site" evidence="8">
    <location>
        <position position="16"/>
    </location>
    <ligand>
        <name>GTP</name>
        <dbReference type="ChEBI" id="CHEBI:37565"/>
    </ligand>
</feature>
<evidence type="ECO:0000313" key="11">
    <source>
        <dbReference type="Proteomes" id="UP000243507"/>
    </source>
</evidence>
<comment type="domain">
    <text evidence="8">The N-terminal domain determines nucleotide recognition and specific binding, while the C-terminal domain determines the specific binding to the target protein.</text>
</comment>
<accession>A0A2A4CPD9</accession>
<feature type="binding site" evidence="8">
    <location>
        <begin position="3"/>
        <end position="5"/>
    </location>
    <ligand>
        <name>GTP</name>
        <dbReference type="ChEBI" id="CHEBI:37565"/>
    </ligand>
</feature>